<feature type="region of interest" description="Disordered" evidence="16">
    <location>
        <begin position="315"/>
        <end position="335"/>
    </location>
</feature>
<dbReference type="GO" id="GO:0009279">
    <property type="term" value="C:cell outer membrane"/>
    <property type="evidence" value="ECO:0007669"/>
    <property type="project" value="UniProtKB-SubCell"/>
</dbReference>
<dbReference type="RefSeq" id="WP_079602097.1">
    <property type="nucleotide sequence ID" value="NZ_LT670817.1"/>
</dbReference>
<dbReference type="InterPro" id="IPR036942">
    <property type="entry name" value="Beta-barrel_TonB_sf"/>
</dbReference>
<keyword evidence="12 20" id="KW-0675">Receptor</keyword>
<dbReference type="GO" id="GO:0015344">
    <property type="term" value="F:siderophore uptake transmembrane transporter activity"/>
    <property type="evidence" value="ECO:0007669"/>
    <property type="project" value="TreeGrafter"/>
</dbReference>
<keyword evidence="9" id="KW-0406">Ion transport</keyword>
<dbReference type="OrthoDB" id="9760333at2"/>
<evidence type="ECO:0000256" key="15">
    <source>
        <dbReference type="RuleBase" id="RU003357"/>
    </source>
</evidence>
<feature type="domain" description="TonB-dependent receptor plug" evidence="19">
    <location>
        <begin position="130"/>
        <end position="225"/>
    </location>
</feature>
<evidence type="ECO:0000256" key="7">
    <source>
        <dbReference type="ARBA" id="ARBA00022729"/>
    </source>
</evidence>
<dbReference type="PROSITE" id="PS52016">
    <property type="entry name" value="TONB_DEPENDENT_REC_3"/>
    <property type="match status" value="1"/>
</dbReference>
<keyword evidence="10 15" id="KW-0798">TonB box</keyword>
<evidence type="ECO:0000256" key="12">
    <source>
        <dbReference type="ARBA" id="ARBA00023170"/>
    </source>
</evidence>
<dbReference type="InterPro" id="IPR039426">
    <property type="entry name" value="TonB-dep_rcpt-like"/>
</dbReference>
<dbReference type="Gene3D" id="2.170.130.10">
    <property type="entry name" value="TonB-dependent receptor, plug domain"/>
    <property type="match status" value="1"/>
</dbReference>
<dbReference type="GO" id="GO:0038023">
    <property type="term" value="F:signaling receptor activity"/>
    <property type="evidence" value="ECO:0007669"/>
    <property type="project" value="InterPro"/>
</dbReference>
<dbReference type="PANTHER" id="PTHR32552">
    <property type="entry name" value="FERRICHROME IRON RECEPTOR-RELATED"/>
    <property type="match status" value="1"/>
</dbReference>
<evidence type="ECO:0000256" key="3">
    <source>
        <dbReference type="ARBA" id="ARBA00022448"/>
    </source>
</evidence>
<dbReference type="AlphaFoldDB" id="A0A1M5NVU3"/>
<keyword evidence="4 14" id="KW-1134">Transmembrane beta strand</keyword>
<dbReference type="Pfam" id="PF07715">
    <property type="entry name" value="Plug"/>
    <property type="match status" value="1"/>
</dbReference>
<evidence type="ECO:0000256" key="1">
    <source>
        <dbReference type="ARBA" id="ARBA00004571"/>
    </source>
</evidence>
<evidence type="ECO:0000256" key="9">
    <source>
        <dbReference type="ARBA" id="ARBA00023065"/>
    </source>
</evidence>
<reference evidence="20 21" key="1">
    <citation type="submission" date="2016-11" db="EMBL/GenBank/DDBJ databases">
        <authorList>
            <person name="Jaros S."/>
            <person name="Januszkiewicz K."/>
            <person name="Wedrychowicz H."/>
        </authorList>
    </citation>
    <scope>NUCLEOTIDE SEQUENCE [LARGE SCALE GENOMIC DNA]</scope>
    <source>
        <strain evidence="20 21">GAS138</strain>
    </source>
</reference>
<dbReference type="Pfam" id="PF00593">
    <property type="entry name" value="TonB_dep_Rec_b-barrel"/>
    <property type="match status" value="1"/>
</dbReference>
<evidence type="ECO:0000256" key="10">
    <source>
        <dbReference type="ARBA" id="ARBA00023077"/>
    </source>
</evidence>
<sequence length="808" mass="87610">MGRAQAPGSLRTIRRISKAALFSVRVAALGGLACTTAADAQTVGAAPSSPAGSQLPPIEITSPEVKRRANSVPAQRADRGAQKRRTQAARRPEPQAAPKAAFGVSQDARTGTVGVYANSTSVATKTNTPLVDIPQSLSVLTKDFIRDQGFQGLTDVTRYVPGVAVHQGEGNRDELVIRGVDSSANFFVNGFRDDVQYFRDLYNAQSVEVLKGPSALTFGRGAGGGLLNRTLKDADGTKVYNALMQTGSWNDRRFALDAGQAVNDNVAVRFNAFYEGTDTFRDFGRIERFGINPTVTVKPDDNTKVKLSYEYFHDERTSDRGNPSQALAGGATRFNPTTPFAPNGDLSAFFGSPTYNVARADVQTAIAVVEHDFENGLTVRNGTIFADYKKFYQNVYPANGPLSGAVDPTDSTFNLGAYQHWTNRDNAFNQTDFVYKTNTGPALHTVGFGTEFGREAGVDIRNTGFFPTSGGGLSNTIIANPFAPTYFGPVVFIHQFPGAFSPGITGADSNSNYRLFVESAYVRDTVEITRWIQLIGGARFDRFDMSALDMNTNIHRGRVDDEISPQAAVIVKPAANLSIYSAYSVSYLPASGDQFSALTDGTLILQPQKFENSEVGVKWNVNPKLLFSSAIYQLNRTNQPIPVPNAPTGSGLAIPNGATTARGFEASLTGYVSDAWQSSLAYAYTDARIANDLTASGVTPPIVAGNRVQLVPYNQFAWWNKYQINPRWGAALGIIYFGDSFATSDDTVRLPGFVRFDAALYLKIDETWRAQFNVENIFNKGYWASADGDNNISPGQARTFRISAIARF</sequence>
<gene>
    <name evidence="20" type="ORF">SAMN05443248_3131</name>
</gene>
<comment type="subcellular location">
    <subcellularLocation>
        <location evidence="1 14">Cell outer membrane</location>
        <topology evidence="1 14">Multi-pass membrane protein</topology>
    </subcellularLocation>
</comment>
<feature type="chain" id="PRO_5013382169" evidence="17">
    <location>
        <begin position="41"/>
        <end position="808"/>
    </location>
</feature>
<keyword evidence="8" id="KW-0408">Iron</keyword>
<dbReference type="GO" id="GO:0015891">
    <property type="term" value="P:siderophore transport"/>
    <property type="evidence" value="ECO:0007669"/>
    <property type="project" value="InterPro"/>
</dbReference>
<keyword evidence="13 14" id="KW-0998">Cell outer membrane</keyword>
<keyword evidence="3 14" id="KW-0813">Transport</keyword>
<evidence type="ECO:0000259" key="18">
    <source>
        <dbReference type="Pfam" id="PF00593"/>
    </source>
</evidence>
<keyword evidence="7 17" id="KW-0732">Signal</keyword>
<keyword evidence="5" id="KW-0410">Iron transport</keyword>
<dbReference type="NCBIfam" id="TIGR01783">
    <property type="entry name" value="TonB-siderophor"/>
    <property type="match status" value="1"/>
</dbReference>
<evidence type="ECO:0000256" key="16">
    <source>
        <dbReference type="SAM" id="MobiDB-lite"/>
    </source>
</evidence>
<evidence type="ECO:0000256" key="11">
    <source>
        <dbReference type="ARBA" id="ARBA00023136"/>
    </source>
</evidence>
<protein>
    <submittedName>
        <fullName evidence="20">Catecholate siderophore receptor</fullName>
    </submittedName>
</protein>
<evidence type="ECO:0000256" key="6">
    <source>
        <dbReference type="ARBA" id="ARBA00022692"/>
    </source>
</evidence>
<evidence type="ECO:0000259" key="19">
    <source>
        <dbReference type="Pfam" id="PF07715"/>
    </source>
</evidence>
<evidence type="ECO:0000313" key="21">
    <source>
        <dbReference type="Proteomes" id="UP000189796"/>
    </source>
</evidence>
<evidence type="ECO:0000313" key="20">
    <source>
        <dbReference type="EMBL" id="SHG93617.1"/>
    </source>
</evidence>
<organism evidence="20 21">
    <name type="scientific">Bradyrhizobium erythrophlei</name>
    <dbReference type="NCBI Taxonomy" id="1437360"/>
    <lineage>
        <taxon>Bacteria</taxon>
        <taxon>Pseudomonadati</taxon>
        <taxon>Pseudomonadota</taxon>
        <taxon>Alphaproteobacteria</taxon>
        <taxon>Hyphomicrobiales</taxon>
        <taxon>Nitrobacteraceae</taxon>
        <taxon>Bradyrhizobium</taxon>
    </lineage>
</organism>
<dbReference type="PANTHER" id="PTHR32552:SF68">
    <property type="entry name" value="FERRICHROME OUTER MEMBRANE TRANSPORTER_PHAGE RECEPTOR"/>
    <property type="match status" value="1"/>
</dbReference>
<evidence type="ECO:0000256" key="14">
    <source>
        <dbReference type="PROSITE-ProRule" id="PRU01360"/>
    </source>
</evidence>
<dbReference type="InterPro" id="IPR000531">
    <property type="entry name" value="Beta-barrel_TonB"/>
</dbReference>
<feature type="domain" description="TonB-dependent receptor-like beta-barrel" evidence="18">
    <location>
        <begin position="298"/>
        <end position="777"/>
    </location>
</feature>
<feature type="region of interest" description="Disordered" evidence="16">
    <location>
        <begin position="43"/>
        <end position="104"/>
    </location>
</feature>
<feature type="signal peptide" evidence="17">
    <location>
        <begin position="1"/>
        <end position="40"/>
    </location>
</feature>
<dbReference type="EMBL" id="LT670817">
    <property type="protein sequence ID" value="SHG93617.1"/>
    <property type="molecule type" value="Genomic_DNA"/>
</dbReference>
<dbReference type="CDD" id="cd01347">
    <property type="entry name" value="ligand_gated_channel"/>
    <property type="match status" value="1"/>
</dbReference>
<keyword evidence="11 14" id="KW-0472">Membrane</keyword>
<evidence type="ECO:0000256" key="4">
    <source>
        <dbReference type="ARBA" id="ARBA00022452"/>
    </source>
</evidence>
<dbReference type="Proteomes" id="UP000189796">
    <property type="component" value="Chromosome I"/>
</dbReference>
<evidence type="ECO:0000256" key="5">
    <source>
        <dbReference type="ARBA" id="ARBA00022496"/>
    </source>
</evidence>
<evidence type="ECO:0000256" key="8">
    <source>
        <dbReference type="ARBA" id="ARBA00023004"/>
    </source>
</evidence>
<comment type="similarity">
    <text evidence="2 14 15">Belongs to the TonB-dependent receptor family.</text>
</comment>
<accession>A0A1M5NVU3</accession>
<dbReference type="SUPFAM" id="SSF56935">
    <property type="entry name" value="Porins"/>
    <property type="match status" value="1"/>
</dbReference>
<dbReference type="InterPro" id="IPR010105">
    <property type="entry name" value="TonB_sidphr_rcpt"/>
</dbReference>
<name>A0A1M5NVU3_9BRAD</name>
<evidence type="ECO:0000256" key="13">
    <source>
        <dbReference type="ARBA" id="ARBA00023237"/>
    </source>
</evidence>
<evidence type="ECO:0000256" key="17">
    <source>
        <dbReference type="SAM" id="SignalP"/>
    </source>
</evidence>
<keyword evidence="6 14" id="KW-0812">Transmembrane</keyword>
<dbReference type="InterPro" id="IPR037066">
    <property type="entry name" value="Plug_dom_sf"/>
</dbReference>
<dbReference type="Gene3D" id="2.40.170.20">
    <property type="entry name" value="TonB-dependent receptor, beta-barrel domain"/>
    <property type="match status" value="1"/>
</dbReference>
<proteinExistence type="inferred from homology"/>
<evidence type="ECO:0000256" key="2">
    <source>
        <dbReference type="ARBA" id="ARBA00009810"/>
    </source>
</evidence>
<dbReference type="InterPro" id="IPR012910">
    <property type="entry name" value="Plug_dom"/>
</dbReference>